<dbReference type="SUPFAM" id="SSF55785">
    <property type="entry name" value="PYP-like sensor domain (PAS domain)"/>
    <property type="match status" value="2"/>
</dbReference>
<dbReference type="Gene3D" id="1.20.120.1530">
    <property type="match status" value="4"/>
</dbReference>
<comment type="similarity">
    <text evidence="2">Belongs to the methyl-accepting chemotaxis (MCP) protein family.</text>
</comment>
<dbReference type="Proteomes" id="UP000019483">
    <property type="component" value="Unassembled WGS sequence"/>
</dbReference>
<evidence type="ECO:0000256" key="1">
    <source>
        <dbReference type="ARBA" id="ARBA00022500"/>
    </source>
</evidence>
<dbReference type="InterPro" id="IPR004090">
    <property type="entry name" value="Chemotax_Me-accpt_rcpt"/>
</dbReference>
<proteinExistence type="inferred from homology"/>
<feature type="domain" description="HAMP" evidence="7">
    <location>
        <begin position="864"/>
        <end position="916"/>
    </location>
</feature>
<dbReference type="InterPro" id="IPR035965">
    <property type="entry name" value="PAS-like_dom_sf"/>
</dbReference>
<feature type="domain" description="PAS" evidence="6">
    <location>
        <begin position="501"/>
        <end position="538"/>
    </location>
</feature>
<dbReference type="RefSeq" id="WP_023846509.1">
    <property type="nucleotide sequence ID" value="NZ_AZAJ01000001.1"/>
</dbReference>
<evidence type="ECO:0000256" key="2">
    <source>
        <dbReference type="ARBA" id="ARBA00029447"/>
    </source>
</evidence>
<organism evidence="8 9">
    <name type="scientific">Methanolobus tindarius DSM 2278</name>
    <dbReference type="NCBI Taxonomy" id="1090322"/>
    <lineage>
        <taxon>Archaea</taxon>
        <taxon>Methanobacteriati</taxon>
        <taxon>Methanobacteriota</taxon>
        <taxon>Stenosarchaea group</taxon>
        <taxon>Methanomicrobia</taxon>
        <taxon>Methanosarcinales</taxon>
        <taxon>Methanosarcinaceae</taxon>
        <taxon>Methanolobus</taxon>
    </lineage>
</organism>
<evidence type="ECO:0000256" key="4">
    <source>
        <dbReference type="SAM" id="MobiDB-lite"/>
    </source>
</evidence>
<evidence type="ECO:0000259" key="6">
    <source>
        <dbReference type="PROSITE" id="PS50112"/>
    </source>
</evidence>
<sequence length="1290" mass="139680">MYMDIFMGNNLTVEERIGMFKKDTGFQSEITEVLVQFMNGNLNARIQTQSRSENQDAAEHINLLLDSFSDINTKVEELEEAARICDSSALLDEISSLVENAVDGKLDARGRTDDFEGSSKEILGSVNELLDAVIGPLNVSAEYIDRISKGDIPDKITDEYRGDFNEIKNNINKCIDSVNFLVEDSLILANAGIAGQLDTRADASRHSGDFRRVVEGVNNCLDAVIGPLNVTAEYVDRIAKGDIPDKITDEYKGDFNEIKNNLNQCIDAVNLLVDDAMMLANAGVEGQLDTRADADRHAGDFRRVVEGVNNCLDAVIGPLNVTAEYVDRIAKGDIPDKITDEYKGDFNEIKNNLNQCIDAVNLLVEDAMILANAGIEGQLDTRADAGRHAGDFRRVVEGVNNCLDAVIGPLNVTAEYVDRIAKGDIPEIITDDYKGDFNEIKNNLNLCIASLSMLLEETGSLINAAIIGKIDTRGNAEAFDGKYAELVDNINRVIDTLVGHINQIPAPVMLIDRDFNISYINNAGAEVLGISKKELVGEKCYDHFKTGDCLTEKCACARAMESNQSESSETFAHPGEQELCIEYNGVPIRNQRGEVVGALEIVVDKTEVRNAIEDAKVKIDYLEKIPTPVMIVDNDFNVQFMNNTAAAAVGCTTGECRGQKCFDLFNTPHCNTEECRVNRAMKTGEICTGDTKANLPAGTIPIRYTGTALRNEDGEVVGALEYVLDISKEMEITKGVEDLVNAAIGGRLDERADPTMFEGNYRTIIEGVNSTLDAVIGPLNVAAEYIDRISKGNIPDKITDEYQGDFNEIKNNINLCIDAVNMLVEDAIMLADAGVEGRLETRADASKHGGDFRKIVEGVNNCLDAIVTPIEETSRIIHDYADGKLDSRTAIEARGDFKKLSDTLNMFGDQLQAIIEDSNEVLEAIASNDLTREVEVEAVGEFRKLSEGVENCRLALNDIVGNMLKSAQNVAATAEQISASSGELTSAATEISSTVEGMARGAQVQSMKTEQVTKSMDEMTNAVQEVAENSNKTAKTSVTSNQLIQNLGNIANNLKLKMNSIRDASGDSANQINALAEKSSRIDEIVNLITNIADQTNLLALNAAIEAARAGEHGRGFAVVADEVRKLAEDSGNAAKQIATLIHEMQDGTNGAVTSMEQVNTEVAVGYESLEEAVESIGKVVSSGEEIMTMVQMMAALAEQQASSIDQVVTSIEEVATISEESAAGTQQTAAAIQQQTASMQELSASAQVLSSISADMQVLVSKFKVSKTTKKSSREKQAEGNDSVNTMLV</sequence>
<dbReference type="PROSITE" id="PS50885">
    <property type="entry name" value="HAMP"/>
    <property type="match status" value="5"/>
</dbReference>
<dbReference type="STRING" id="1090322.MettiDRAFT_2875"/>
<reference evidence="8 9" key="1">
    <citation type="submission" date="2013-08" db="EMBL/GenBank/DDBJ databases">
        <authorList>
            <consortium name="DOE Joint Genome Institute"/>
            <person name="Eisen J."/>
            <person name="Huntemann M."/>
            <person name="Han J."/>
            <person name="Chen A."/>
            <person name="Kyrpides N."/>
            <person name="Mavromatis K."/>
            <person name="Markowitz V."/>
            <person name="Palaniappan K."/>
            <person name="Ivanova N."/>
            <person name="Schaumberg A."/>
            <person name="Pati A."/>
            <person name="Liolios K."/>
            <person name="Nordberg H.P."/>
            <person name="Cantor M.N."/>
            <person name="Hua S.X."/>
            <person name="Woyke T."/>
        </authorList>
    </citation>
    <scope>NUCLEOTIDE SEQUENCE [LARGE SCALE GENOMIC DNA]</scope>
    <source>
        <strain evidence="8 9">DSM 2278</strain>
    </source>
</reference>
<dbReference type="InterPro" id="IPR004089">
    <property type="entry name" value="MCPsignal_dom"/>
</dbReference>
<dbReference type="GO" id="GO:0006935">
    <property type="term" value="P:chemotaxis"/>
    <property type="evidence" value="ECO:0007669"/>
    <property type="project" value="InterPro"/>
</dbReference>
<dbReference type="SUPFAM" id="SSF58104">
    <property type="entry name" value="Methyl-accepting chemotaxis protein (MCP) signaling domain"/>
    <property type="match status" value="1"/>
</dbReference>
<keyword evidence="9" id="KW-1185">Reference proteome</keyword>
<protein>
    <submittedName>
        <fullName evidence="8">Methyl-accepting chemotaxis sensory transducer with Pas/Pac sensor</fullName>
    </submittedName>
</protein>
<feature type="domain" description="HAMP" evidence="7">
    <location>
        <begin position="313"/>
        <end position="365"/>
    </location>
</feature>
<dbReference type="InterPro" id="IPR013656">
    <property type="entry name" value="PAS_4"/>
</dbReference>
<feature type="domain" description="Methyl-accepting transducer" evidence="5">
    <location>
        <begin position="980"/>
        <end position="1216"/>
    </location>
</feature>
<dbReference type="GO" id="GO:0005886">
    <property type="term" value="C:plasma membrane"/>
    <property type="evidence" value="ECO:0007669"/>
    <property type="project" value="TreeGrafter"/>
</dbReference>
<feature type="domain" description="HAMP" evidence="7">
    <location>
        <begin position="404"/>
        <end position="456"/>
    </location>
</feature>
<dbReference type="Pfam" id="PF18947">
    <property type="entry name" value="HAMP_2"/>
    <property type="match status" value="6"/>
</dbReference>
<dbReference type="CDD" id="cd11386">
    <property type="entry name" value="MCP_signal"/>
    <property type="match status" value="1"/>
</dbReference>
<dbReference type="GO" id="GO:0004888">
    <property type="term" value="F:transmembrane signaling receptor activity"/>
    <property type="evidence" value="ECO:0007669"/>
    <property type="project" value="InterPro"/>
</dbReference>
<dbReference type="PROSITE" id="PS50112">
    <property type="entry name" value="PAS"/>
    <property type="match status" value="1"/>
</dbReference>
<dbReference type="PANTHER" id="PTHR43531:SF11">
    <property type="entry name" value="METHYL-ACCEPTING CHEMOTAXIS PROTEIN 3"/>
    <property type="match status" value="1"/>
</dbReference>
<dbReference type="InterPro" id="IPR000014">
    <property type="entry name" value="PAS"/>
</dbReference>
<dbReference type="PANTHER" id="PTHR43531">
    <property type="entry name" value="PROTEIN ICFG"/>
    <property type="match status" value="1"/>
</dbReference>
<dbReference type="OrthoDB" id="8523at2157"/>
<keyword evidence="1" id="KW-0145">Chemotaxis</keyword>
<dbReference type="InterPro" id="IPR003660">
    <property type="entry name" value="HAMP_dom"/>
</dbReference>
<dbReference type="InterPro" id="IPR051310">
    <property type="entry name" value="MCP_chemotaxis"/>
</dbReference>
<evidence type="ECO:0000259" key="7">
    <source>
        <dbReference type="PROSITE" id="PS50885"/>
    </source>
</evidence>
<evidence type="ECO:0000313" key="9">
    <source>
        <dbReference type="Proteomes" id="UP000019483"/>
    </source>
</evidence>
<dbReference type="GO" id="GO:0007165">
    <property type="term" value="P:signal transduction"/>
    <property type="evidence" value="ECO:0007669"/>
    <property type="project" value="UniProtKB-KW"/>
</dbReference>
<dbReference type="CDD" id="cd00130">
    <property type="entry name" value="PAS"/>
    <property type="match status" value="2"/>
</dbReference>
<dbReference type="Pfam" id="PF00015">
    <property type="entry name" value="MCPsignal"/>
    <property type="match status" value="1"/>
</dbReference>
<dbReference type="Gene3D" id="3.30.450.20">
    <property type="entry name" value="PAS domain"/>
    <property type="match status" value="2"/>
</dbReference>
<feature type="domain" description="HAMP" evidence="7">
    <location>
        <begin position="920"/>
        <end position="961"/>
    </location>
</feature>
<evidence type="ECO:0000313" key="8">
    <source>
        <dbReference type="EMBL" id="ETA69377.1"/>
    </source>
</evidence>
<gene>
    <name evidence="8" type="ORF">MettiDRAFT_2875</name>
</gene>
<feature type="domain" description="HAMP" evidence="7">
    <location>
        <begin position="222"/>
        <end position="274"/>
    </location>
</feature>
<evidence type="ECO:0000259" key="5">
    <source>
        <dbReference type="PROSITE" id="PS50111"/>
    </source>
</evidence>
<comment type="caution">
    <text evidence="8">The sequence shown here is derived from an EMBL/GenBank/DDBJ whole genome shotgun (WGS) entry which is preliminary data.</text>
</comment>
<feature type="region of interest" description="Disordered" evidence="4">
    <location>
        <begin position="1270"/>
        <end position="1290"/>
    </location>
</feature>
<dbReference type="PRINTS" id="PR00260">
    <property type="entry name" value="CHEMTRNSDUCR"/>
</dbReference>
<dbReference type="SMART" id="SM00283">
    <property type="entry name" value="MA"/>
    <property type="match status" value="1"/>
</dbReference>
<accession>W9E099</accession>
<dbReference type="PROSITE" id="PS50111">
    <property type="entry name" value="CHEMOTAXIS_TRANSDUC_2"/>
    <property type="match status" value="1"/>
</dbReference>
<dbReference type="Gene3D" id="1.10.287.950">
    <property type="entry name" value="Methyl-accepting chemotaxis protein"/>
    <property type="match status" value="1"/>
</dbReference>
<evidence type="ECO:0000256" key="3">
    <source>
        <dbReference type="PROSITE-ProRule" id="PRU00284"/>
    </source>
</evidence>
<name>W9E099_METTI</name>
<dbReference type="SMART" id="SM00304">
    <property type="entry name" value="HAMP"/>
    <property type="match status" value="7"/>
</dbReference>
<dbReference type="Pfam" id="PF08448">
    <property type="entry name" value="PAS_4"/>
    <property type="match status" value="2"/>
</dbReference>
<dbReference type="SMART" id="SM00091">
    <property type="entry name" value="PAS"/>
    <property type="match status" value="2"/>
</dbReference>
<keyword evidence="3" id="KW-0807">Transducer</keyword>
<dbReference type="NCBIfam" id="TIGR00229">
    <property type="entry name" value="sensory_box"/>
    <property type="match status" value="1"/>
</dbReference>
<feature type="compositionally biased region" description="Polar residues" evidence="4">
    <location>
        <begin position="1281"/>
        <end position="1290"/>
    </location>
</feature>
<dbReference type="EMBL" id="AZAJ01000001">
    <property type="protein sequence ID" value="ETA69377.1"/>
    <property type="molecule type" value="Genomic_DNA"/>
</dbReference>